<evidence type="ECO:0000313" key="3">
    <source>
        <dbReference type="Proteomes" id="UP000649114"/>
    </source>
</evidence>
<dbReference type="InterPro" id="IPR021833">
    <property type="entry name" value="DUF3425"/>
</dbReference>
<name>A0AAN5YKA1_ASPLE</name>
<dbReference type="PANTHER" id="PTHR38116:SF1">
    <property type="entry name" value="BZIP DOMAIN-CONTAINING PROTEIN"/>
    <property type="match status" value="1"/>
</dbReference>
<dbReference type="Proteomes" id="UP000649114">
    <property type="component" value="Unassembled WGS sequence"/>
</dbReference>
<feature type="region of interest" description="Disordered" evidence="1">
    <location>
        <begin position="513"/>
        <end position="576"/>
    </location>
</feature>
<dbReference type="SUPFAM" id="SSF53335">
    <property type="entry name" value="S-adenosyl-L-methionine-dependent methyltransferases"/>
    <property type="match status" value="1"/>
</dbReference>
<dbReference type="InterPro" id="IPR029063">
    <property type="entry name" value="SAM-dependent_MTases_sf"/>
</dbReference>
<feature type="region of interest" description="Disordered" evidence="1">
    <location>
        <begin position="43"/>
        <end position="66"/>
    </location>
</feature>
<organism evidence="2 3">
    <name type="scientific">Aspergillus lentulus</name>
    <dbReference type="NCBI Taxonomy" id="293939"/>
    <lineage>
        <taxon>Eukaryota</taxon>
        <taxon>Fungi</taxon>
        <taxon>Dikarya</taxon>
        <taxon>Ascomycota</taxon>
        <taxon>Pezizomycotina</taxon>
        <taxon>Eurotiomycetes</taxon>
        <taxon>Eurotiomycetidae</taxon>
        <taxon>Eurotiales</taxon>
        <taxon>Aspergillaceae</taxon>
        <taxon>Aspergillus</taxon>
        <taxon>Aspergillus subgen. Fumigati</taxon>
    </lineage>
</organism>
<protein>
    <recommendedName>
        <fullName evidence="4">BZIP domain-containing protein</fullName>
    </recommendedName>
</protein>
<gene>
    <name evidence="2" type="ORF">CNMCM8927_009106</name>
</gene>
<feature type="compositionally biased region" description="Polar residues" evidence="1">
    <location>
        <begin position="52"/>
        <end position="61"/>
    </location>
</feature>
<evidence type="ECO:0008006" key="4">
    <source>
        <dbReference type="Google" id="ProtNLM"/>
    </source>
</evidence>
<comment type="caution">
    <text evidence="2">The sequence shown here is derived from an EMBL/GenBank/DDBJ whole genome shotgun (WGS) entry which is preliminary data.</text>
</comment>
<dbReference type="PANTHER" id="PTHR38116">
    <property type="entry name" value="CHROMOSOME 7, WHOLE GENOME SHOTGUN SEQUENCE"/>
    <property type="match status" value="1"/>
</dbReference>
<dbReference type="EMBL" id="JAAAPU010000087">
    <property type="protein sequence ID" value="KAF4203105.1"/>
    <property type="molecule type" value="Genomic_DNA"/>
</dbReference>
<dbReference type="Pfam" id="PF11905">
    <property type="entry name" value="DUF3425"/>
    <property type="match status" value="1"/>
</dbReference>
<reference evidence="2" key="2">
    <citation type="submission" date="2020-04" db="EMBL/GenBank/DDBJ databases">
        <authorList>
            <person name="Santos R.A.C."/>
            <person name="Steenwyk J.L."/>
            <person name="Rivero-Menendez O."/>
            <person name="Mead M.E."/>
            <person name="Silva L.P."/>
            <person name="Bastos R.W."/>
            <person name="Alastruey-Izquierdo A."/>
            <person name="Goldman G.H."/>
            <person name="Rokas A."/>
        </authorList>
    </citation>
    <scope>NUCLEOTIDE SEQUENCE</scope>
    <source>
        <strain evidence="2">CNM-CM8927</strain>
    </source>
</reference>
<accession>A0AAN5YKA1</accession>
<proteinExistence type="predicted"/>
<dbReference type="Gene3D" id="3.40.50.150">
    <property type="entry name" value="Vaccinia Virus protein VP39"/>
    <property type="match status" value="2"/>
</dbReference>
<reference evidence="2" key="1">
    <citation type="journal article" date="2020" name="bioRxiv">
        <title>Genomic and phenotypic heterogeneity of clinical isolates of the human pathogens Aspergillus fumigatus, Aspergillus lentulus and Aspergillus fumigatiaffinis.</title>
        <authorList>
            <person name="dos Santos R.A.C."/>
            <person name="Steenwyk J.L."/>
            <person name="Rivero-Menendez O."/>
            <person name="Mead M.E."/>
            <person name="Silva L.P."/>
            <person name="Bastos R.W."/>
            <person name="Alastruey-Izquierdo A."/>
            <person name="Goldman G.H."/>
            <person name="Rokas A."/>
        </authorList>
    </citation>
    <scope>NUCLEOTIDE SEQUENCE</scope>
    <source>
        <strain evidence="2">CNM-CM8927</strain>
    </source>
</reference>
<feature type="compositionally biased region" description="Polar residues" evidence="1">
    <location>
        <begin position="540"/>
        <end position="562"/>
    </location>
</feature>
<evidence type="ECO:0000256" key="1">
    <source>
        <dbReference type="SAM" id="MobiDB-lite"/>
    </source>
</evidence>
<dbReference type="AlphaFoldDB" id="A0AAN5YKA1"/>
<evidence type="ECO:0000313" key="2">
    <source>
        <dbReference type="EMBL" id="KAF4203105.1"/>
    </source>
</evidence>
<sequence length="576" mass="63351">MQATARTDFQHLPRVLQGEDEDSWFGITDPKIRRRLQNRLNQRERRKRLRASDTSSNQLEQQLGPGAESANHIDRILRILDAIRILGPAAINAAAVLKQLESAIVFGARCNAWSPAADLRLGVTRLNVLRALHANLEVLGYRPSDIEDDAQSTFTVERPSRHPDRDIIEAKLPSALRPTVIQRTIPHHPWLDLIPFPCMRDTLILAQDFIDDEQLCQDMSGRGSPVVQQSNLDAGIGETGILVWKDPWDPSGWEVTQVFIQRWGWTLRNCPELLRSTNAWRRYRGERPLFTVSENDMESVHARILEIGAGTGGATDPVLEGIGTSFSSYTYTDVTLENTQQLLKAGGYLVLLGLTNSGTIRVSNVMGGLPGWWLEVDKGPKYTPVMNPGQWGTILRKAGFGGIAVDERVDFLRRPLLEFSSSATIHNESLVILGNKSPDCSRIAKQLDEHPRRFCGRITILTGLPTEDDALSVRPIFLNSEAAYHFTVAAEVRPWFLKEVKGGHTSIEAGIAGAKRRPEPAAAPSPAPSTAPGTRVVGFTTASDTNSTRASVTSDDGGQTTDKVPPESAPVVQAPA</sequence>